<sequence length="46" mass="5427">MYIPIIDHERRPLGTLSAHDVLQILLGETEHEEYLLRDYVMGIGYR</sequence>
<dbReference type="KEGG" id="ocg:OCA5_c31540"/>
<dbReference type="SUPFAM" id="SSF54631">
    <property type="entry name" value="CBS-domain pair"/>
    <property type="match status" value="1"/>
</dbReference>
<reference evidence="1 2" key="1">
    <citation type="journal article" date="2011" name="J. Bacteriol.">
        <title>Complete genome sequences of the chemolithoautotrophic Oligotropha carboxidovorans strains OM4 and OM5.</title>
        <authorList>
            <person name="Volland S."/>
            <person name="Rachinger M."/>
            <person name="Strittmatter A."/>
            <person name="Daniel R."/>
            <person name="Gottschalk G."/>
            <person name="Meyer O."/>
        </authorList>
    </citation>
    <scope>NUCLEOTIDE SEQUENCE [LARGE SCALE GENOMIC DNA]</scope>
    <source>
        <strain evidence="2">ATCC 49405 / DSM 1227 / KCTC 32145 / OM5</strain>
    </source>
</reference>
<dbReference type="KEGG" id="oca:OCAR_4796"/>
<evidence type="ECO:0000313" key="1">
    <source>
        <dbReference type="EMBL" id="AEI07838.1"/>
    </source>
</evidence>
<organism evidence="1 2">
    <name type="scientific">Afipia carboxidovorans (strain ATCC 49405 / DSM 1227 / KCTC 32145 / OM5)</name>
    <name type="common">Oligotropha carboxidovorans</name>
    <dbReference type="NCBI Taxonomy" id="504832"/>
    <lineage>
        <taxon>Bacteria</taxon>
        <taxon>Pseudomonadati</taxon>
        <taxon>Pseudomonadota</taxon>
        <taxon>Alphaproteobacteria</taxon>
        <taxon>Hyphomicrobiales</taxon>
        <taxon>Nitrobacteraceae</taxon>
        <taxon>Afipia</taxon>
    </lineage>
</organism>
<dbReference type="AlphaFoldDB" id="B6JD90"/>
<accession>B6JD90</accession>
<proteinExistence type="predicted"/>
<protein>
    <recommendedName>
        <fullName evidence="3">CBS domain-containing protein</fullName>
    </recommendedName>
</protein>
<gene>
    <name evidence="1" type="ordered locus">OCA5_c31540</name>
</gene>
<name>B6JD90_AFIC5</name>
<dbReference type="eggNOG" id="COG0517">
    <property type="taxonomic scope" value="Bacteria"/>
</dbReference>
<evidence type="ECO:0008006" key="3">
    <source>
        <dbReference type="Google" id="ProtNLM"/>
    </source>
</evidence>
<keyword evidence="2" id="KW-1185">Reference proteome</keyword>
<dbReference type="OrthoDB" id="9811720at2"/>
<dbReference type="Proteomes" id="UP000007730">
    <property type="component" value="Chromosome"/>
</dbReference>
<dbReference type="RefSeq" id="WP_012561963.1">
    <property type="nucleotide sequence ID" value="NC_015684.1"/>
</dbReference>
<dbReference type="HOGENOM" id="CLU_3186533_0_0_5"/>
<evidence type="ECO:0000313" key="2">
    <source>
        <dbReference type="Proteomes" id="UP000007730"/>
    </source>
</evidence>
<dbReference type="InterPro" id="IPR046342">
    <property type="entry name" value="CBS_dom_sf"/>
</dbReference>
<dbReference type="EMBL" id="CP002826">
    <property type="protein sequence ID" value="AEI07838.1"/>
    <property type="molecule type" value="Genomic_DNA"/>
</dbReference>